<dbReference type="InterPro" id="IPR002797">
    <property type="entry name" value="Polysacc_synth"/>
</dbReference>
<evidence type="ECO:0000313" key="7">
    <source>
        <dbReference type="EMBL" id="SHK51637.1"/>
    </source>
</evidence>
<keyword evidence="5 6" id="KW-0472">Membrane</keyword>
<feature type="transmembrane region" description="Helical" evidence="6">
    <location>
        <begin position="232"/>
        <end position="250"/>
    </location>
</feature>
<feature type="transmembrane region" description="Helical" evidence="6">
    <location>
        <begin position="91"/>
        <end position="111"/>
    </location>
</feature>
<feature type="transmembrane region" description="Helical" evidence="6">
    <location>
        <begin position="467"/>
        <end position="488"/>
    </location>
</feature>
<dbReference type="PANTHER" id="PTHR30250">
    <property type="entry name" value="PST FAMILY PREDICTED COLANIC ACID TRANSPORTER"/>
    <property type="match status" value="1"/>
</dbReference>
<gene>
    <name evidence="7" type="ORF">SAMN04488028_105275</name>
</gene>
<proteinExistence type="predicted"/>
<keyword evidence="8" id="KW-1185">Reference proteome</keyword>
<evidence type="ECO:0000256" key="2">
    <source>
        <dbReference type="ARBA" id="ARBA00022475"/>
    </source>
</evidence>
<evidence type="ECO:0000256" key="1">
    <source>
        <dbReference type="ARBA" id="ARBA00004651"/>
    </source>
</evidence>
<feature type="transmembrane region" description="Helical" evidence="6">
    <location>
        <begin position="377"/>
        <end position="396"/>
    </location>
</feature>
<dbReference type="Pfam" id="PF01943">
    <property type="entry name" value="Polysacc_synt"/>
    <property type="match status" value="1"/>
</dbReference>
<feature type="transmembrane region" description="Helical" evidence="6">
    <location>
        <begin position="168"/>
        <end position="185"/>
    </location>
</feature>
<evidence type="ECO:0000313" key="8">
    <source>
        <dbReference type="Proteomes" id="UP000184474"/>
    </source>
</evidence>
<dbReference type="PANTHER" id="PTHR30250:SF11">
    <property type="entry name" value="O-ANTIGEN TRANSPORTER-RELATED"/>
    <property type="match status" value="1"/>
</dbReference>
<reference evidence="8" key="1">
    <citation type="submission" date="2016-11" db="EMBL/GenBank/DDBJ databases">
        <authorList>
            <person name="Varghese N."/>
            <person name="Submissions S."/>
        </authorList>
    </citation>
    <scope>NUCLEOTIDE SEQUENCE [LARGE SCALE GENOMIC DNA]</scope>
    <source>
        <strain evidence="8">DSM 26134</strain>
    </source>
</reference>
<keyword evidence="3 6" id="KW-0812">Transmembrane</keyword>
<organism evidence="7 8">
    <name type="scientific">Reichenbachiella agariperforans</name>
    <dbReference type="NCBI Taxonomy" id="156994"/>
    <lineage>
        <taxon>Bacteria</taxon>
        <taxon>Pseudomonadati</taxon>
        <taxon>Bacteroidota</taxon>
        <taxon>Cytophagia</taxon>
        <taxon>Cytophagales</taxon>
        <taxon>Reichenbachiellaceae</taxon>
        <taxon>Reichenbachiella</taxon>
    </lineage>
</organism>
<dbReference type="AlphaFoldDB" id="A0A1M6T3W5"/>
<dbReference type="InterPro" id="IPR050833">
    <property type="entry name" value="Poly_Biosynth_Transport"/>
</dbReference>
<feature type="transmembrane region" description="Helical" evidence="6">
    <location>
        <begin position="443"/>
        <end position="461"/>
    </location>
</feature>
<dbReference type="GO" id="GO:0005886">
    <property type="term" value="C:plasma membrane"/>
    <property type="evidence" value="ECO:0007669"/>
    <property type="project" value="UniProtKB-SubCell"/>
</dbReference>
<keyword evidence="4 6" id="KW-1133">Transmembrane helix</keyword>
<evidence type="ECO:0000256" key="5">
    <source>
        <dbReference type="ARBA" id="ARBA00023136"/>
    </source>
</evidence>
<evidence type="ECO:0000256" key="6">
    <source>
        <dbReference type="SAM" id="Phobius"/>
    </source>
</evidence>
<feature type="transmembrane region" description="Helical" evidence="6">
    <location>
        <begin position="191"/>
        <end position="211"/>
    </location>
</feature>
<accession>A0A1M6T3W5</accession>
<keyword evidence="2" id="KW-1003">Cell membrane</keyword>
<sequence length="505" mass="56463">MCPHIKTTNPLGVVIKQSSISGIVTYLGAFIGFVNSVLLFPAFLSTEELGLIRVLPNIAFMLLPLVQLGTSQALLKFSPEIKKQQNGLPQLLGLITLSTLLGAILMSLGIVLFKADFVALFETKSPLVNNYIPVIVALIFIVAIYSLVETYSRILLKIIAMNLIREILLRILTGIAVLLYFYELIDLDTLVYGLILIYGFCLMALIVYLMFLGELRFSFRFSSVSRELMYRMANFSLYSIIGASGAYIVLNIDQVMVTSLLGLDENGIYSTSFYFAVMIELSKRPILQITTPLISQAFENNRLADVQKMHRQLSINLMIIASLFFVGIVANLDNIYALMPNGSDYSLGRNVIIIIGISKLIDMTFANNSEIIVMSRYYRFNVVSIFCLSMIMVVLNSYLIPIYGMDGAAMATLLSISVFNLVKMTFLRWKLNITPFSISTLKMLGIFGVVLFMGLYLPYCYNTYIDLMARSGIITITLGVLVLGLRISPEANGIYNKRIKPKLPW</sequence>
<protein>
    <submittedName>
        <fullName evidence="7">Membrane protein involved in the export of O-antigen and teichoic acid</fullName>
    </submittedName>
</protein>
<evidence type="ECO:0000256" key="4">
    <source>
        <dbReference type="ARBA" id="ARBA00022989"/>
    </source>
</evidence>
<evidence type="ECO:0000256" key="3">
    <source>
        <dbReference type="ARBA" id="ARBA00022692"/>
    </source>
</evidence>
<feature type="transmembrane region" description="Helical" evidence="6">
    <location>
        <begin position="317"/>
        <end position="339"/>
    </location>
</feature>
<dbReference type="STRING" id="156994.SAMN04488028_105275"/>
<feature type="transmembrane region" description="Helical" evidence="6">
    <location>
        <begin position="131"/>
        <end position="148"/>
    </location>
</feature>
<dbReference type="EMBL" id="FRAA01000005">
    <property type="protein sequence ID" value="SHK51637.1"/>
    <property type="molecule type" value="Genomic_DNA"/>
</dbReference>
<feature type="transmembrane region" description="Helical" evidence="6">
    <location>
        <begin position="345"/>
        <end position="365"/>
    </location>
</feature>
<name>A0A1M6T3W5_REIAG</name>
<feature type="transmembrane region" description="Helical" evidence="6">
    <location>
        <begin position="23"/>
        <end position="44"/>
    </location>
</feature>
<feature type="transmembrane region" description="Helical" evidence="6">
    <location>
        <begin position="50"/>
        <end position="70"/>
    </location>
</feature>
<dbReference type="Proteomes" id="UP000184474">
    <property type="component" value="Unassembled WGS sequence"/>
</dbReference>
<comment type="subcellular location">
    <subcellularLocation>
        <location evidence="1">Cell membrane</location>
        <topology evidence="1">Multi-pass membrane protein</topology>
    </subcellularLocation>
</comment>
<feature type="transmembrane region" description="Helical" evidence="6">
    <location>
        <begin position="402"/>
        <end position="422"/>
    </location>
</feature>